<protein>
    <submittedName>
        <fullName evidence="1">Uncharacterized protein</fullName>
    </submittedName>
</protein>
<name>A0ACB7T1G5_HYAAI</name>
<gene>
    <name evidence="1" type="ORF">HPB50_005269</name>
</gene>
<evidence type="ECO:0000313" key="2">
    <source>
        <dbReference type="Proteomes" id="UP000821845"/>
    </source>
</evidence>
<accession>A0ACB7T1G5</accession>
<reference evidence="1" key="1">
    <citation type="submission" date="2020-05" db="EMBL/GenBank/DDBJ databases">
        <title>Large-scale comparative analyses of tick genomes elucidate their genetic diversity and vector capacities.</title>
        <authorList>
            <person name="Jia N."/>
            <person name="Wang J."/>
            <person name="Shi W."/>
            <person name="Du L."/>
            <person name="Sun Y."/>
            <person name="Zhan W."/>
            <person name="Jiang J."/>
            <person name="Wang Q."/>
            <person name="Zhang B."/>
            <person name="Ji P."/>
            <person name="Sakyi L.B."/>
            <person name="Cui X."/>
            <person name="Yuan T."/>
            <person name="Jiang B."/>
            <person name="Yang W."/>
            <person name="Lam T.T.-Y."/>
            <person name="Chang Q."/>
            <person name="Ding S."/>
            <person name="Wang X."/>
            <person name="Zhu J."/>
            <person name="Ruan X."/>
            <person name="Zhao L."/>
            <person name="Wei J."/>
            <person name="Que T."/>
            <person name="Du C."/>
            <person name="Cheng J."/>
            <person name="Dai P."/>
            <person name="Han X."/>
            <person name="Huang E."/>
            <person name="Gao Y."/>
            <person name="Liu J."/>
            <person name="Shao H."/>
            <person name="Ye R."/>
            <person name="Li L."/>
            <person name="Wei W."/>
            <person name="Wang X."/>
            <person name="Wang C."/>
            <person name="Yang T."/>
            <person name="Huo Q."/>
            <person name="Li W."/>
            <person name="Guo W."/>
            <person name="Chen H."/>
            <person name="Zhou L."/>
            <person name="Ni X."/>
            <person name="Tian J."/>
            <person name="Zhou Y."/>
            <person name="Sheng Y."/>
            <person name="Liu T."/>
            <person name="Pan Y."/>
            <person name="Xia L."/>
            <person name="Li J."/>
            <person name="Zhao F."/>
            <person name="Cao W."/>
        </authorList>
    </citation>
    <scope>NUCLEOTIDE SEQUENCE</scope>
    <source>
        <strain evidence="1">Hyas-2018</strain>
    </source>
</reference>
<organism evidence="1 2">
    <name type="scientific">Hyalomma asiaticum</name>
    <name type="common">Tick</name>
    <dbReference type="NCBI Taxonomy" id="266040"/>
    <lineage>
        <taxon>Eukaryota</taxon>
        <taxon>Metazoa</taxon>
        <taxon>Ecdysozoa</taxon>
        <taxon>Arthropoda</taxon>
        <taxon>Chelicerata</taxon>
        <taxon>Arachnida</taxon>
        <taxon>Acari</taxon>
        <taxon>Parasitiformes</taxon>
        <taxon>Ixodida</taxon>
        <taxon>Ixodoidea</taxon>
        <taxon>Ixodidae</taxon>
        <taxon>Hyalomminae</taxon>
        <taxon>Hyalomma</taxon>
    </lineage>
</organism>
<dbReference type="Proteomes" id="UP000821845">
    <property type="component" value="Chromosome 11"/>
</dbReference>
<proteinExistence type="predicted"/>
<evidence type="ECO:0000313" key="1">
    <source>
        <dbReference type="EMBL" id="KAH6940710.1"/>
    </source>
</evidence>
<comment type="caution">
    <text evidence="1">The sequence shown here is derived from an EMBL/GenBank/DDBJ whole genome shotgun (WGS) entry which is preliminary data.</text>
</comment>
<dbReference type="EMBL" id="CM023491">
    <property type="protein sequence ID" value="KAH6940710.1"/>
    <property type="molecule type" value="Genomic_DNA"/>
</dbReference>
<keyword evidence="2" id="KW-1185">Reference proteome</keyword>
<sequence length="215" mass="24478">MSEAPSLLDLLLGPDNVIDKVCWEASYLTYGDPGDYFALDRRSFSWLWIPIGGLQPMQVFEGVRSCLQMIEDDNRRLQCIAELRAWLIPRYVHFHWWLYRLDTPLAQLDKAAFRARLIELLQSAGYIAAHGSEDAESFLCVSVLTVPPECKPICFAIWREYPYVAVHAPGMTTDEAVRSPVLALVLGDLEKCMYGPFHNLRIAVEAVAREDFVKL</sequence>